<keyword evidence="5" id="KW-0786">Thiamine pyrophosphate</keyword>
<reference evidence="7 8" key="1">
    <citation type="submission" date="2023-04" db="EMBL/GenBank/DDBJ databases">
        <title>A long-awaited taxogenomic arrangement of the family Halomonadaceae.</title>
        <authorList>
            <person name="De La Haba R."/>
            <person name="Chuvochina M."/>
            <person name="Wittouck S."/>
            <person name="Arahal D.R."/>
            <person name="Sanchez-Porro C."/>
            <person name="Hugenholtz P."/>
            <person name="Ventosa A."/>
        </authorList>
    </citation>
    <scope>NUCLEOTIDE SEQUENCE [LARGE SCALE GENOMIC DNA]</scope>
    <source>
        <strain evidence="7 8">DSM 17332</strain>
    </source>
</reference>
<evidence type="ECO:0000256" key="5">
    <source>
        <dbReference type="ARBA" id="ARBA00023052"/>
    </source>
</evidence>
<feature type="domain" description="Transketolase-like pyrimidine-binding" evidence="6">
    <location>
        <begin position="391"/>
        <end position="572"/>
    </location>
</feature>
<dbReference type="Pfam" id="PF00676">
    <property type="entry name" value="E1_dh"/>
    <property type="match status" value="1"/>
</dbReference>
<dbReference type="PANTHER" id="PTHR42980">
    <property type="entry name" value="2-OXOISOVALERATE DEHYDROGENASE SUBUNIT BETA-RELATED"/>
    <property type="match status" value="1"/>
</dbReference>
<keyword evidence="8" id="KW-1185">Reference proteome</keyword>
<dbReference type="EMBL" id="JARWAL010000014">
    <property type="protein sequence ID" value="MDR5894002.1"/>
    <property type="molecule type" value="Genomic_DNA"/>
</dbReference>
<comment type="function">
    <text evidence="2">E1 component of the 2-oxoglutarate dehydrogenase (OGDH) complex which catalyzes the decarboxylation of 2-oxoglutarate, the first step in the conversion of 2-oxoglutarate to succinyl-CoA and CO(2).</text>
</comment>
<dbReference type="InterPro" id="IPR009014">
    <property type="entry name" value="Transketo_C/PFOR_II"/>
</dbReference>
<dbReference type="InterPro" id="IPR033248">
    <property type="entry name" value="Transketolase_C"/>
</dbReference>
<accession>A0ABU1GR14</accession>
<evidence type="ECO:0000256" key="1">
    <source>
        <dbReference type="ARBA" id="ARBA00001964"/>
    </source>
</evidence>
<comment type="cofactor">
    <cofactor evidence="1">
        <name>thiamine diphosphate</name>
        <dbReference type="ChEBI" id="CHEBI:58937"/>
    </cofactor>
</comment>
<dbReference type="SUPFAM" id="SSF52922">
    <property type="entry name" value="TK C-terminal domain-like"/>
    <property type="match status" value="1"/>
</dbReference>
<dbReference type="CDD" id="cd02000">
    <property type="entry name" value="TPP_E1_PDC_ADC_BCADC"/>
    <property type="match status" value="1"/>
</dbReference>
<evidence type="ECO:0000259" key="6">
    <source>
        <dbReference type="SMART" id="SM00861"/>
    </source>
</evidence>
<evidence type="ECO:0000313" key="7">
    <source>
        <dbReference type="EMBL" id="MDR5894002.1"/>
    </source>
</evidence>
<evidence type="ECO:0000256" key="2">
    <source>
        <dbReference type="ARBA" id="ARBA00003906"/>
    </source>
</evidence>
<dbReference type="SMART" id="SM00861">
    <property type="entry name" value="Transket_pyr"/>
    <property type="match status" value="1"/>
</dbReference>
<gene>
    <name evidence="7" type="ORF">QC820_14405</name>
</gene>
<dbReference type="InterPro" id="IPR029061">
    <property type="entry name" value="THDP-binding"/>
</dbReference>
<dbReference type="RefSeq" id="WP_309637423.1">
    <property type="nucleotide sequence ID" value="NZ_JARWAL010000014.1"/>
</dbReference>
<dbReference type="EC" id="1.2.4.4" evidence="3"/>
<dbReference type="Pfam" id="PF02780">
    <property type="entry name" value="Transketolase_C"/>
    <property type="match status" value="1"/>
</dbReference>
<dbReference type="Gene3D" id="3.40.50.970">
    <property type="match status" value="2"/>
</dbReference>
<protein>
    <recommendedName>
        <fullName evidence="3">3-methyl-2-oxobutanoate dehydrogenase (2-methylpropanoyl-transferring)</fullName>
        <ecNumber evidence="3">1.2.4.4</ecNumber>
    </recommendedName>
</protein>
<dbReference type="InterPro" id="IPR005475">
    <property type="entry name" value="Transketolase-like_Pyr-bd"/>
</dbReference>
<keyword evidence="4" id="KW-0560">Oxidoreductase</keyword>
<dbReference type="InterPro" id="IPR001017">
    <property type="entry name" value="DH_E1"/>
</dbReference>
<evidence type="ECO:0000313" key="8">
    <source>
        <dbReference type="Proteomes" id="UP001252270"/>
    </source>
</evidence>
<dbReference type="Proteomes" id="UP001252270">
    <property type="component" value="Unassembled WGS sequence"/>
</dbReference>
<evidence type="ECO:0000256" key="3">
    <source>
        <dbReference type="ARBA" id="ARBA00012277"/>
    </source>
</evidence>
<comment type="caution">
    <text evidence="7">The sequence shown here is derived from an EMBL/GenBank/DDBJ whole genome shotgun (WGS) entry which is preliminary data.</text>
</comment>
<dbReference type="SUPFAM" id="SSF52518">
    <property type="entry name" value="Thiamin diphosphate-binding fold (THDP-binding)"/>
    <property type="match status" value="2"/>
</dbReference>
<dbReference type="Pfam" id="PF02779">
    <property type="entry name" value="Transket_pyr"/>
    <property type="match status" value="1"/>
</dbReference>
<dbReference type="Gene3D" id="3.40.50.920">
    <property type="match status" value="1"/>
</dbReference>
<dbReference type="PANTHER" id="PTHR42980:SF1">
    <property type="entry name" value="2-OXOISOVALERATE DEHYDROGENASE SUBUNIT BETA, MITOCHONDRIAL"/>
    <property type="match status" value="1"/>
</dbReference>
<organism evidence="7 8">
    <name type="scientific">Halomonas mongoliensis</name>
    <dbReference type="NCBI Taxonomy" id="321265"/>
    <lineage>
        <taxon>Bacteria</taxon>
        <taxon>Pseudomonadati</taxon>
        <taxon>Pseudomonadota</taxon>
        <taxon>Gammaproteobacteria</taxon>
        <taxon>Oceanospirillales</taxon>
        <taxon>Halomonadaceae</taxon>
        <taxon>Halomonas</taxon>
    </lineage>
</organism>
<sequence>MVSRPFAASPLPQETRFLDALARDQWPLTETDLTLEEAGLSPEALLALFESQLMSRHLDLEARRLQARGEGFYTIGSAGHEGSAAVARALRASDPAFLHYRDAAFLIERSRQLPGQRPLWDLLLSFAASAEDPISGGRHKVLGSRALNVPPQTSTIASHLPKAVGAAHGLGLAGRLGVEGTWPADGVVLCSFGDASFNHSTAQGAINAAGWAAYQGLPLPLVLLCEDNGLGISVLTPPGWIAAAMAARPGIHYLACDGLDLLDTWRAAGEAVRIARTRRRPVFLHMRCVRLFGHAGSDAQQAYLSPARIEADEARDPLLFGAGLLRRHGVLDAETLGERYRAIGDEVARLAEAAIRRPRLASAEAVMASILPPRRPGRMTPGPAEMAEAPLTLAQGLNLALARTLARHPGAVLAGEDIGRKGGVYGVTRGLQKRFGAHRVIDTLLDEQSILGLGIGLGQNGLLPIVEIQFLAYLHNAEDQLRGEAATLSFFSNGQYTNPMVVRIAGLGYQKGFGGHFHNDNAIAVLRDIPGLPVACPAGPREAVGLLQEAVRLADEEQRVVVLLEPIARYHSRDLLEEGDGRWCEEDPGPDFRLPVGELGRWGEGSELAILTYGNGVHLARQALAEIDPAGARVRIVALRWLTGIDHDAVHDAVAGCERVLIVDECRRSGSLSEALVTGLVERGVAGERLSRLTAEDSFIPLGPAATLTLPSREQVAARVRALLAP</sequence>
<name>A0ABU1GR14_9GAMM</name>
<proteinExistence type="predicted"/>
<evidence type="ECO:0000256" key="4">
    <source>
        <dbReference type="ARBA" id="ARBA00023002"/>
    </source>
</evidence>